<dbReference type="PANTHER" id="PTHR26312:SF221">
    <property type="entry name" value="OS04G0510600 PROTEIN"/>
    <property type="match status" value="1"/>
</dbReference>
<evidence type="ECO:0000313" key="3">
    <source>
        <dbReference type="Proteomes" id="UP000245207"/>
    </source>
</evidence>
<comment type="caution">
    <text evidence="2">The sequence shown here is derived from an EMBL/GenBank/DDBJ whole genome shotgun (WGS) entry which is preliminary data.</text>
</comment>
<dbReference type="OrthoDB" id="1919713at2759"/>
<dbReference type="STRING" id="35608.A0A2U1NYY8"/>
<keyword evidence="3" id="KW-1185">Reference proteome</keyword>
<reference evidence="2 3" key="1">
    <citation type="journal article" date="2018" name="Mol. Plant">
        <title>The genome of Artemisia annua provides insight into the evolution of Asteraceae family and artemisinin biosynthesis.</title>
        <authorList>
            <person name="Shen Q."/>
            <person name="Zhang L."/>
            <person name="Liao Z."/>
            <person name="Wang S."/>
            <person name="Yan T."/>
            <person name="Shi P."/>
            <person name="Liu M."/>
            <person name="Fu X."/>
            <person name="Pan Q."/>
            <person name="Wang Y."/>
            <person name="Lv Z."/>
            <person name="Lu X."/>
            <person name="Zhang F."/>
            <person name="Jiang W."/>
            <person name="Ma Y."/>
            <person name="Chen M."/>
            <person name="Hao X."/>
            <person name="Li L."/>
            <person name="Tang Y."/>
            <person name="Lv G."/>
            <person name="Zhou Y."/>
            <person name="Sun X."/>
            <person name="Brodelius P.E."/>
            <person name="Rose J.K.C."/>
            <person name="Tang K."/>
        </authorList>
    </citation>
    <scope>NUCLEOTIDE SEQUENCE [LARGE SCALE GENOMIC DNA]</scope>
    <source>
        <strain evidence="3">cv. Huhao1</strain>
        <tissue evidence="2">Leaf</tissue>
    </source>
</reference>
<name>A0A2U1NYY8_ARTAN</name>
<dbReference type="AlphaFoldDB" id="A0A2U1NYY8"/>
<accession>A0A2U1NYY8</accession>
<dbReference type="PANTHER" id="PTHR26312">
    <property type="entry name" value="TETRATRICOPEPTIDE REPEAT PROTEIN 5"/>
    <property type="match status" value="1"/>
</dbReference>
<gene>
    <name evidence="2" type="ORF">CTI12_AA213050</name>
</gene>
<dbReference type="InterPro" id="IPR019734">
    <property type="entry name" value="TPR_rpt"/>
</dbReference>
<evidence type="ECO:0000256" key="1">
    <source>
        <dbReference type="SAM" id="MobiDB-lite"/>
    </source>
</evidence>
<evidence type="ECO:0000313" key="2">
    <source>
        <dbReference type="EMBL" id="PWA78687.1"/>
    </source>
</evidence>
<dbReference type="EMBL" id="PKPP01001953">
    <property type="protein sequence ID" value="PWA78687.1"/>
    <property type="molecule type" value="Genomic_DNA"/>
</dbReference>
<dbReference type="InterPro" id="IPR011990">
    <property type="entry name" value="TPR-like_helical_dom_sf"/>
</dbReference>
<dbReference type="Proteomes" id="UP000245207">
    <property type="component" value="Unassembled WGS sequence"/>
</dbReference>
<organism evidence="2 3">
    <name type="scientific">Artemisia annua</name>
    <name type="common">Sweet wormwood</name>
    <dbReference type="NCBI Taxonomy" id="35608"/>
    <lineage>
        <taxon>Eukaryota</taxon>
        <taxon>Viridiplantae</taxon>
        <taxon>Streptophyta</taxon>
        <taxon>Embryophyta</taxon>
        <taxon>Tracheophyta</taxon>
        <taxon>Spermatophyta</taxon>
        <taxon>Magnoliopsida</taxon>
        <taxon>eudicotyledons</taxon>
        <taxon>Gunneridae</taxon>
        <taxon>Pentapetalae</taxon>
        <taxon>asterids</taxon>
        <taxon>campanulids</taxon>
        <taxon>Asterales</taxon>
        <taxon>Asteraceae</taxon>
        <taxon>Asteroideae</taxon>
        <taxon>Anthemideae</taxon>
        <taxon>Artemisiinae</taxon>
        <taxon>Artemisia</taxon>
    </lineage>
</organism>
<proteinExistence type="predicted"/>
<feature type="region of interest" description="Disordered" evidence="1">
    <location>
        <begin position="155"/>
        <end position="180"/>
    </location>
</feature>
<dbReference type="Gene3D" id="1.25.40.10">
    <property type="entry name" value="Tetratricopeptide repeat domain"/>
    <property type="match status" value="1"/>
</dbReference>
<sequence length="198" mass="22134">MGCKAINKSDWNGASSNRPAMVSVTSTSLDNRYGVGSAKVKGKLDSSLESFGWEKQMVPKKVRRLGVNGVDVKRFKRPKKSDLDSSVFVLHLYHQIVAKVSQGVVGSERNISGPFKQIRNLWRNITGGWLTKNVVIDPLLLRNYAHFLQQTKGDHEEAEEYYSRGTSRSPGDGEVELHHDQEKASAYFERAVEADPAE</sequence>
<protein>
    <submittedName>
        <fullName evidence="2">Uncharacterized protein</fullName>
    </submittedName>
</protein>
<dbReference type="Pfam" id="PF13181">
    <property type="entry name" value="TPR_8"/>
    <property type="match status" value="2"/>
</dbReference>